<evidence type="ECO:0000256" key="1">
    <source>
        <dbReference type="ARBA" id="ARBA00022603"/>
    </source>
</evidence>
<accession>A0A2I2GHF5</accession>
<dbReference type="SUPFAM" id="SSF53335">
    <property type="entry name" value="S-adenosyl-L-methionine-dependent methyltransferases"/>
    <property type="match status" value="2"/>
</dbReference>
<name>A0A2I2GHF5_9EURO</name>
<keyword evidence="2 5" id="KW-0808">Transferase</keyword>
<feature type="domain" description="Methyltransferase type 11" evidence="3">
    <location>
        <begin position="295"/>
        <end position="339"/>
    </location>
</feature>
<dbReference type="CDD" id="cd02440">
    <property type="entry name" value="AdoMet_MTases"/>
    <property type="match status" value="1"/>
</dbReference>
<evidence type="ECO:0000313" key="5">
    <source>
        <dbReference type="EMBL" id="PLB52304.1"/>
    </source>
</evidence>
<dbReference type="GeneID" id="36559085"/>
<organism evidence="5 6">
    <name type="scientific">Aspergillus steynii IBT 23096</name>
    <dbReference type="NCBI Taxonomy" id="1392250"/>
    <lineage>
        <taxon>Eukaryota</taxon>
        <taxon>Fungi</taxon>
        <taxon>Dikarya</taxon>
        <taxon>Ascomycota</taxon>
        <taxon>Pezizomycotina</taxon>
        <taxon>Eurotiomycetes</taxon>
        <taxon>Eurotiomycetidae</taxon>
        <taxon>Eurotiales</taxon>
        <taxon>Aspergillaceae</taxon>
        <taxon>Aspergillus</taxon>
        <taxon>Aspergillus subgen. Circumdati</taxon>
    </lineage>
</organism>
<evidence type="ECO:0000259" key="3">
    <source>
        <dbReference type="Pfam" id="PF08241"/>
    </source>
</evidence>
<evidence type="ECO:0000259" key="4">
    <source>
        <dbReference type="Pfam" id="PF13649"/>
    </source>
</evidence>
<comment type="caution">
    <text evidence="5">The sequence shown here is derived from an EMBL/GenBank/DDBJ whole genome shotgun (WGS) entry which is preliminary data.</text>
</comment>
<dbReference type="Proteomes" id="UP000234275">
    <property type="component" value="Unassembled WGS sequence"/>
</dbReference>
<dbReference type="InterPro" id="IPR013216">
    <property type="entry name" value="Methyltransf_11"/>
</dbReference>
<dbReference type="Pfam" id="PF13649">
    <property type="entry name" value="Methyltransf_25"/>
    <property type="match status" value="1"/>
</dbReference>
<protein>
    <submittedName>
        <fullName evidence="5">S-adenosyl-L-methionine-dependent methyltransferase</fullName>
    </submittedName>
</protein>
<dbReference type="VEuPathDB" id="FungiDB:P170DRAFT_453734"/>
<dbReference type="GO" id="GO:0032259">
    <property type="term" value="P:methylation"/>
    <property type="evidence" value="ECO:0007669"/>
    <property type="project" value="UniProtKB-KW"/>
</dbReference>
<dbReference type="PANTHER" id="PTHR43861:SF1">
    <property type="entry name" value="TRANS-ACONITATE 2-METHYLTRANSFERASE"/>
    <property type="match status" value="1"/>
</dbReference>
<dbReference type="InterPro" id="IPR029063">
    <property type="entry name" value="SAM-dependent_MTases_sf"/>
</dbReference>
<dbReference type="Pfam" id="PF08241">
    <property type="entry name" value="Methyltransf_11"/>
    <property type="match status" value="1"/>
</dbReference>
<dbReference type="RefSeq" id="XP_024707606.1">
    <property type="nucleotide sequence ID" value="XM_024851386.1"/>
</dbReference>
<evidence type="ECO:0000256" key="2">
    <source>
        <dbReference type="ARBA" id="ARBA00022679"/>
    </source>
</evidence>
<dbReference type="Gene3D" id="3.40.50.150">
    <property type="entry name" value="Vaccinia Virus protein VP39"/>
    <property type="match status" value="2"/>
</dbReference>
<dbReference type="PANTHER" id="PTHR43861">
    <property type="entry name" value="TRANS-ACONITATE 2-METHYLTRANSFERASE-RELATED"/>
    <property type="match status" value="1"/>
</dbReference>
<feature type="domain" description="Methyltransferase" evidence="4">
    <location>
        <begin position="43"/>
        <end position="132"/>
    </location>
</feature>
<dbReference type="InterPro" id="IPR041698">
    <property type="entry name" value="Methyltransf_25"/>
</dbReference>
<keyword evidence="6" id="KW-1185">Reference proteome</keyword>
<dbReference type="AlphaFoldDB" id="A0A2I2GHF5"/>
<keyword evidence="1 5" id="KW-0489">Methyltransferase</keyword>
<dbReference type="OrthoDB" id="540004at2759"/>
<evidence type="ECO:0000313" key="6">
    <source>
        <dbReference type="Proteomes" id="UP000234275"/>
    </source>
</evidence>
<dbReference type="GO" id="GO:0008757">
    <property type="term" value="F:S-adenosylmethionine-dependent methyltransferase activity"/>
    <property type="evidence" value="ECO:0007669"/>
    <property type="project" value="InterPro"/>
</dbReference>
<dbReference type="EMBL" id="MSFO01000002">
    <property type="protein sequence ID" value="PLB52304.1"/>
    <property type="molecule type" value="Genomic_DNA"/>
</dbReference>
<gene>
    <name evidence="5" type="ORF">P170DRAFT_453734</name>
</gene>
<reference evidence="5 6" key="1">
    <citation type="submission" date="2016-12" db="EMBL/GenBank/DDBJ databases">
        <title>The genomes of Aspergillus section Nigri reveals drivers in fungal speciation.</title>
        <authorList>
            <consortium name="DOE Joint Genome Institute"/>
            <person name="Vesth T.C."/>
            <person name="Nybo J."/>
            <person name="Theobald S."/>
            <person name="Brandl J."/>
            <person name="Frisvad J.C."/>
            <person name="Nielsen K.F."/>
            <person name="Lyhne E.K."/>
            <person name="Kogle M.E."/>
            <person name="Kuo A."/>
            <person name="Riley R."/>
            <person name="Clum A."/>
            <person name="Nolan M."/>
            <person name="Lipzen A."/>
            <person name="Salamov A."/>
            <person name="Henrissat B."/>
            <person name="Wiebenga A."/>
            <person name="De Vries R.P."/>
            <person name="Grigoriev I.V."/>
            <person name="Mortensen U.H."/>
            <person name="Andersen M.R."/>
            <person name="Baker S.E."/>
        </authorList>
    </citation>
    <scope>NUCLEOTIDE SEQUENCE [LARGE SCALE GENOMIC DNA]</scope>
    <source>
        <strain evidence="5 6">IBT 23096</strain>
    </source>
</reference>
<dbReference type="STRING" id="1392250.A0A2I2GHF5"/>
<sequence length="468" mass="51761">MEADAETVFNYLGKRYEDAFLDSPKLCQVVRRTISALEPHSRVLDVGCGTGKPVADIVASAGHEVYGIDISETMVNIAHSQVRGTFQKADMRQYTPPCAMDAVFAVYSLFQISPSDTHSMVFKFAEWLREGGLLVLGVTPSTSLRSDQGTFDPVWGCIREVIKPWMTWVTKETFLSEQGWLDLLRQAGFSIEAERLFQFLPNDAEHKTAEAHYLLVARKTTSTPLLGPYPLPQEHAVLPLLHEKTWASLQRQLVIEGGQTPVLGHMAGAQSLLELGCGLSSFMKASEMSFDGATQSLPALLERLPFADGQFNATFSTFALDSVPNLRSALSELARITDPSSPAASITIVQGAPDNEVIRLLNSVCLPRSTQTPQPSHQGYLLHYAKKVLSMEGFGNISLHRVRSKYVFAEHDTVNHVADLVAGSRYREDNKLEEMKKALAPHLLNLFSEHPDTLRNDLVMLIARPTPN</sequence>
<proteinExistence type="predicted"/>